<dbReference type="InterPro" id="IPR023214">
    <property type="entry name" value="HAD_sf"/>
</dbReference>
<dbReference type="Proteomes" id="UP001216390">
    <property type="component" value="Chromosome"/>
</dbReference>
<sequence length="257" mass="26498">MPVGPDDALAVLRQDPATTGIFTDFDGTLAEIVDDPSAATPVPGATDVLGALARHHAVVAVISGRPVSFLARHLPSSVLAVGLYGLEVRRAGRVEVEPEAERWRAVVDDAARTCEAEGRAGLTVEPKGLSLTLHFRQHPELADEVASLARRVGARTGLVVGAARRSVELHPPVAADKGTALHGLAEGLGAACFLGDDRGDLTAFRALDELAAEGTRTIRVAVASDEAPAELLAAADLTVAGPSAAVDLLRTLLPTGS</sequence>
<name>A0AAF0BWI5_9ACTN</name>
<keyword evidence="1 3" id="KW-0378">Hydrolase</keyword>
<evidence type="ECO:0000256" key="1">
    <source>
        <dbReference type="ARBA" id="ARBA00022801"/>
    </source>
</evidence>
<dbReference type="EC" id="3.1.3.12" evidence="3"/>
<dbReference type="NCBIfam" id="TIGR00685">
    <property type="entry name" value="T6PP"/>
    <property type="match status" value="1"/>
</dbReference>
<dbReference type="InterPro" id="IPR044651">
    <property type="entry name" value="OTSB-like"/>
</dbReference>
<dbReference type="PANTHER" id="PTHR43768:SF3">
    <property type="entry name" value="TREHALOSE 6-PHOSPHATE PHOSPHATASE"/>
    <property type="match status" value="1"/>
</dbReference>
<dbReference type="KEGG" id="ima:PO878_04985"/>
<keyword evidence="3" id="KW-0479">Metal-binding</keyword>
<evidence type="ECO:0000256" key="3">
    <source>
        <dbReference type="RuleBase" id="RU361117"/>
    </source>
</evidence>
<keyword evidence="3" id="KW-0460">Magnesium</keyword>
<dbReference type="GO" id="GO:0046872">
    <property type="term" value="F:metal ion binding"/>
    <property type="evidence" value="ECO:0007669"/>
    <property type="project" value="UniProtKB-KW"/>
</dbReference>
<proteinExistence type="inferred from homology"/>
<comment type="similarity">
    <text evidence="3">Belongs to the trehalose phosphatase family.</text>
</comment>
<dbReference type="InterPro" id="IPR003337">
    <property type="entry name" value="Trehalose_PPase"/>
</dbReference>
<dbReference type="Gene3D" id="3.30.70.1020">
    <property type="entry name" value="Trehalose-6-phosphate phosphatase related protein, domain 2"/>
    <property type="match status" value="1"/>
</dbReference>
<dbReference type="SUPFAM" id="SSF56784">
    <property type="entry name" value="HAD-like"/>
    <property type="match status" value="1"/>
</dbReference>
<dbReference type="InterPro" id="IPR036412">
    <property type="entry name" value="HAD-like_sf"/>
</dbReference>
<keyword evidence="5" id="KW-1185">Reference proteome</keyword>
<dbReference type="Pfam" id="PF02358">
    <property type="entry name" value="Trehalose_PPase"/>
    <property type="match status" value="1"/>
</dbReference>
<dbReference type="EMBL" id="CP116942">
    <property type="protein sequence ID" value="WCO68078.1"/>
    <property type="molecule type" value="Genomic_DNA"/>
</dbReference>
<dbReference type="PANTHER" id="PTHR43768">
    <property type="entry name" value="TREHALOSE 6-PHOSPHATE PHOSPHATASE"/>
    <property type="match status" value="1"/>
</dbReference>
<protein>
    <recommendedName>
        <fullName evidence="3">Trehalose 6-phosphate phosphatase</fullName>
        <ecNumber evidence="3">3.1.3.12</ecNumber>
    </recommendedName>
</protein>
<comment type="cofactor">
    <cofactor evidence="3">
        <name>Mg(2+)</name>
        <dbReference type="ChEBI" id="CHEBI:18420"/>
    </cofactor>
</comment>
<evidence type="ECO:0000313" key="4">
    <source>
        <dbReference type="EMBL" id="WCO68078.1"/>
    </source>
</evidence>
<dbReference type="RefSeq" id="WP_272737595.1">
    <property type="nucleotide sequence ID" value="NZ_CP116942.1"/>
</dbReference>
<comment type="catalytic activity">
    <reaction evidence="3">
        <text>alpha,alpha-trehalose 6-phosphate + H2O = alpha,alpha-trehalose + phosphate</text>
        <dbReference type="Rhea" id="RHEA:23420"/>
        <dbReference type="ChEBI" id="CHEBI:15377"/>
        <dbReference type="ChEBI" id="CHEBI:16551"/>
        <dbReference type="ChEBI" id="CHEBI:43474"/>
        <dbReference type="ChEBI" id="CHEBI:58429"/>
        <dbReference type="EC" id="3.1.3.12"/>
    </reaction>
</comment>
<dbReference type="GO" id="GO:0004805">
    <property type="term" value="F:trehalose-phosphatase activity"/>
    <property type="evidence" value="ECO:0007669"/>
    <property type="project" value="UniProtKB-EC"/>
</dbReference>
<dbReference type="AlphaFoldDB" id="A0AAF0BWI5"/>
<evidence type="ECO:0000313" key="5">
    <source>
        <dbReference type="Proteomes" id="UP001216390"/>
    </source>
</evidence>
<evidence type="ECO:0000256" key="2">
    <source>
        <dbReference type="ARBA" id="ARBA00024179"/>
    </source>
</evidence>
<accession>A0AAF0BWI5</accession>
<dbReference type="GO" id="GO:0005992">
    <property type="term" value="P:trehalose biosynthetic process"/>
    <property type="evidence" value="ECO:0007669"/>
    <property type="project" value="InterPro"/>
</dbReference>
<gene>
    <name evidence="4" type="primary">otsB</name>
    <name evidence="4" type="ORF">PO878_04985</name>
</gene>
<comment type="function">
    <text evidence="2 3">Removes the phosphate from trehalose 6-phosphate to produce free trehalose.</text>
</comment>
<reference evidence="4" key="1">
    <citation type="submission" date="2023-01" db="EMBL/GenBank/DDBJ databases">
        <title>The diversity of Class Acidimicrobiia in South China Sea sediment environments and the proposal of Iamia marina sp. nov., a novel species of the genus Iamia.</title>
        <authorList>
            <person name="He Y."/>
            <person name="Tian X."/>
        </authorList>
    </citation>
    <scope>NUCLEOTIDE SEQUENCE</scope>
    <source>
        <strain evidence="4">DSM 19957</strain>
    </source>
</reference>
<comment type="pathway">
    <text evidence="3">Glycan biosynthesis; trehalose biosynthesis.</text>
</comment>
<organism evidence="4 5">
    <name type="scientific">Iamia majanohamensis</name>
    <dbReference type="NCBI Taxonomy" id="467976"/>
    <lineage>
        <taxon>Bacteria</taxon>
        <taxon>Bacillati</taxon>
        <taxon>Actinomycetota</taxon>
        <taxon>Acidimicrobiia</taxon>
        <taxon>Acidimicrobiales</taxon>
        <taxon>Iamiaceae</taxon>
        <taxon>Iamia</taxon>
    </lineage>
</organism>
<dbReference type="Gene3D" id="3.40.50.1000">
    <property type="entry name" value="HAD superfamily/HAD-like"/>
    <property type="match status" value="1"/>
</dbReference>